<dbReference type="OrthoDB" id="3357519at2759"/>
<evidence type="ECO:0000313" key="3">
    <source>
        <dbReference type="EMBL" id="KAG1774408.1"/>
    </source>
</evidence>
<protein>
    <recommendedName>
        <fullName evidence="2">F-box domain-containing protein</fullName>
    </recommendedName>
</protein>
<dbReference type="Pfam" id="PF12937">
    <property type="entry name" value="F-box-like"/>
    <property type="match status" value="1"/>
</dbReference>
<reference evidence="3" key="1">
    <citation type="journal article" date="2020" name="New Phytol.">
        <title>Comparative genomics reveals dynamic genome evolution in host specialist ectomycorrhizal fungi.</title>
        <authorList>
            <person name="Lofgren L.A."/>
            <person name="Nguyen N.H."/>
            <person name="Vilgalys R."/>
            <person name="Ruytinx J."/>
            <person name="Liao H.L."/>
            <person name="Branco S."/>
            <person name="Kuo A."/>
            <person name="LaButti K."/>
            <person name="Lipzen A."/>
            <person name="Andreopoulos W."/>
            <person name="Pangilinan J."/>
            <person name="Riley R."/>
            <person name="Hundley H."/>
            <person name="Na H."/>
            <person name="Barry K."/>
            <person name="Grigoriev I.V."/>
            <person name="Stajich J.E."/>
            <person name="Kennedy P.G."/>
        </authorList>
    </citation>
    <scope>NUCLEOTIDE SEQUENCE</scope>
    <source>
        <strain evidence="3">DOB743</strain>
    </source>
</reference>
<name>A0A9P7D097_9AGAM</name>
<dbReference type="SUPFAM" id="SSF52047">
    <property type="entry name" value="RNI-like"/>
    <property type="match status" value="1"/>
</dbReference>
<organism evidence="3 4">
    <name type="scientific">Suillus placidus</name>
    <dbReference type="NCBI Taxonomy" id="48579"/>
    <lineage>
        <taxon>Eukaryota</taxon>
        <taxon>Fungi</taxon>
        <taxon>Dikarya</taxon>
        <taxon>Basidiomycota</taxon>
        <taxon>Agaricomycotina</taxon>
        <taxon>Agaricomycetes</taxon>
        <taxon>Agaricomycetidae</taxon>
        <taxon>Boletales</taxon>
        <taxon>Suillineae</taxon>
        <taxon>Suillaceae</taxon>
        <taxon>Suillus</taxon>
    </lineage>
</organism>
<comment type="caution">
    <text evidence="3">The sequence shown here is derived from an EMBL/GenBank/DDBJ whole genome shotgun (WGS) entry which is preliminary data.</text>
</comment>
<dbReference type="AlphaFoldDB" id="A0A9P7D097"/>
<accession>A0A9P7D097</accession>
<evidence type="ECO:0000259" key="2">
    <source>
        <dbReference type="Pfam" id="PF12937"/>
    </source>
</evidence>
<dbReference type="Proteomes" id="UP000714275">
    <property type="component" value="Unassembled WGS sequence"/>
</dbReference>
<evidence type="ECO:0000256" key="1">
    <source>
        <dbReference type="SAM" id="Coils"/>
    </source>
</evidence>
<dbReference type="InterPro" id="IPR001810">
    <property type="entry name" value="F-box_dom"/>
</dbReference>
<feature type="domain" description="F-box" evidence="2">
    <location>
        <begin position="124"/>
        <end position="180"/>
    </location>
</feature>
<feature type="coiled-coil region" evidence="1">
    <location>
        <begin position="72"/>
        <end position="106"/>
    </location>
</feature>
<keyword evidence="1" id="KW-0175">Coiled coil</keyword>
<keyword evidence="4" id="KW-1185">Reference proteome</keyword>
<gene>
    <name evidence="3" type="ORF">EV702DRAFT_534648</name>
</gene>
<dbReference type="EMBL" id="JABBWD010000042">
    <property type="protein sequence ID" value="KAG1774408.1"/>
    <property type="molecule type" value="Genomic_DNA"/>
</dbReference>
<dbReference type="Gene3D" id="1.20.1280.50">
    <property type="match status" value="1"/>
</dbReference>
<sequence length="365" mass="41519">MQAVDSSTTNLAGVSLSATSESDVIGALHNILARSRVIISADLETPYSCRSYPINRSVTKCELDQPRISAVIKERQEQLDAALHEISDLERVMDGINNLYRQLIEKKDGITHSMNLHKRLVSGIWRLPTEVLSHIFVHCFPETSHISPPSKTLAPMLLTRVCRRWREIAVGMPRLWCRLRLYSSEVDNRCWESIAFCYDLWLKRSRGLPLSLEVWCRSDDSNTRLRSFIQPYINQISSLSLHFSPLTNWPELMFENLSALQELIVCAYNDSKMPQIAQSVSQLPLTMRSLKITFPVLSLHGFSAFTPLLARLTHIEVAIYQMNAVPDMLVLCPNLSSLTILTGVKQQMRVSRPITHQPSILTHRS</sequence>
<proteinExistence type="predicted"/>
<evidence type="ECO:0000313" key="4">
    <source>
        <dbReference type="Proteomes" id="UP000714275"/>
    </source>
</evidence>